<dbReference type="PANTHER" id="PTHR10766">
    <property type="entry name" value="TRANSMEMBRANE 9 SUPERFAMILY PROTEIN"/>
    <property type="match status" value="1"/>
</dbReference>
<sequence length="324" mass="37524">MDGESLFVLLNLHHQRVWFSTKREAKRSVGPSRSWRHMPHACIPSSSDMLAEARVHPAVGSFRASVITTWQCAGLCLLLVDLSARVKKRSTHMDEARSVCGLFIDRYSIFNTRSRLLLSIKQRGTVGSYSPTLGLYRFVCWVFYNMFNGTEWKKIITSRTAFTFPGIVSAIFFVLNAHFWGERSSGVTTIYVGFKKPAIEDPAKPNKIPRQIPEQAWYMNRPIFSILNGGILPFGAVFIELFFILTSIWLNQFYHFFGFLFLVFYHSHYHLEDYLWWWRSYLTSESSALHLFLYATFYFFTNLEITKQASGILYLGYILIASLC</sequence>
<dbReference type="AlphaFoldDB" id="A0A4S8J9K3"/>
<evidence type="ECO:0000256" key="6">
    <source>
        <dbReference type="ARBA" id="ARBA00022753"/>
    </source>
</evidence>
<evidence type="ECO:0000256" key="5">
    <source>
        <dbReference type="ARBA" id="ARBA00022729"/>
    </source>
</evidence>
<keyword evidence="5" id="KW-0732">Signal</keyword>
<name>A0A4S8J9K3_MUSBA</name>
<feature type="transmembrane region" description="Helical" evidence="9">
    <location>
        <begin position="161"/>
        <end position="181"/>
    </location>
</feature>
<evidence type="ECO:0000313" key="10">
    <source>
        <dbReference type="EMBL" id="THU58300.1"/>
    </source>
</evidence>
<evidence type="ECO:0000256" key="3">
    <source>
        <dbReference type="ARBA" id="ARBA00005227"/>
    </source>
</evidence>
<dbReference type="GO" id="GO:0000139">
    <property type="term" value="C:Golgi membrane"/>
    <property type="evidence" value="ECO:0007669"/>
    <property type="project" value="UniProtKB-SubCell"/>
</dbReference>
<dbReference type="Pfam" id="PF02990">
    <property type="entry name" value="EMP70"/>
    <property type="match status" value="1"/>
</dbReference>
<keyword evidence="7 9" id="KW-1133">Transmembrane helix</keyword>
<evidence type="ECO:0000256" key="1">
    <source>
        <dbReference type="ARBA" id="ARBA00004337"/>
    </source>
</evidence>
<proteinExistence type="inferred from homology"/>
<evidence type="ECO:0000256" key="2">
    <source>
        <dbReference type="ARBA" id="ARBA00004653"/>
    </source>
</evidence>
<feature type="transmembrane region" description="Helical" evidence="9">
    <location>
        <begin position="253"/>
        <end position="269"/>
    </location>
</feature>
<dbReference type="PANTHER" id="PTHR10766:SF110">
    <property type="entry name" value="TRANSMEMBRANE 9 SUPERFAMILY MEMBER 8-RELATED"/>
    <property type="match status" value="1"/>
</dbReference>
<organism evidence="10 11">
    <name type="scientific">Musa balbisiana</name>
    <name type="common">Banana</name>
    <dbReference type="NCBI Taxonomy" id="52838"/>
    <lineage>
        <taxon>Eukaryota</taxon>
        <taxon>Viridiplantae</taxon>
        <taxon>Streptophyta</taxon>
        <taxon>Embryophyta</taxon>
        <taxon>Tracheophyta</taxon>
        <taxon>Spermatophyta</taxon>
        <taxon>Magnoliopsida</taxon>
        <taxon>Liliopsida</taxon>
        <taxon>Zingiberales</taxon>
        <taxon>Musaceae</taxon>
        <taxon>Musa</taxon>
    </lineage>
</organism>
<keyword evidence="11" id="KW-1185">Reference proteome</keyword>
<keyword evidence="8 9" id="KW-0472">Membrane</keyword>
<dbReference type="EMBL" id="PYDT01000006">
    <property type="protein sequence ID" value="THU58300.1"/>
    <property type="molecule type" value="Genomic_DNA"/>
</dbReference>
<reference evidence="10 11" key="1">
    <citation type="journal article" date="2019" name="Nat. Plants">
        <title>Genome sequencing of Musa balbisiana reveals subgenome evolution and function divergence in polyploid bananas.</title>
        <authorList>
            <person name="Yao X."/>
        </authorList>
    </citation>
    <scope>NUCLEOTIDE SEQUENCE [LARGE SCALE GENOMIC DNA]</scope>
    <source>
        <strain evidence="11">cv. DH-PKW</strain>
        <tissue evidence="10">Leaves</tissue>
    </source>
</reference>
<comment type="similarity">
    <text evidence="3 9">Belongs to the nonaspanin (TM9SF) (TC 9.A.2) family.</text>
</comment>
<keyword evidence="4 9" id="KW-0812">Transmembrane</keyword>
<evidence type="ECO:0000256" key="4">
    <source>
        <dbReference type="ARBA" id="ARBA00022692"/>
    </source>
</evidence>
<feature type="transmembrane region" description="Helical" evidence="9">
    <location>
        <begin position="223"/>
        <end position="246"/>
    </location>
</feature>
<evidence type="ECO:0000313" key="11">
    <source>
        <dbReference type="Proteomes" id="UP000317650"/>
    </source>
</evidence>
<comment type="caution">
    <text evidence="9">Lacks conserved residue(s) required for the propagation of feature annotation.</text>
</comment>
<feature type="transmembrane region" description="Helical" evidence="9">
    <location>
        <begin position="281"/>
        <end position="300"/>
    </location>
</feature>
<evidence type="ECO:0000256" key="9">
    <source>
        <dbReference type="RuleBase" id="RU363079"/>
    </source>
</evidence>
<dbReference type="Proteomes" id="UP000317650">
    <property type="component" value="Chromosome 3"/>
</dbReference>
<dbReference type="InterPro" id="IPR004240">
    <property type="entry name" value="EMP70"/>
</dbReference>
<gene>
    <name evidence="10" type="ORF">C4D60_Mb03t12760</name>
</gene>
<comment type="subcellular location">
    <subcellularLocation>
        <location evidence="1">Endosome membrane</location>
        <topology evidence="1">Multi-pass membrane protein</topology>
    </subcellularLocation>
    <subcellularLocation>
        <location evidence="2">Golgi apparatus membrane</location>
        <topology evidence="2">Multi-pass membrane protein</topology>
    </subcellularLocation>
</comment>
<keyword evidence="6" id="KW-0967">Endosome</keyword>
<evidence type="ECO:0000256" key="8">
    <source>
        <dbReference type="ARBA" id="ARBA00023136"/>
    </source>
</evidence>
<dbReference type="GO" id="GO:0072657">
    <property type="term" value="P:protein localization to membrane"/>
    <property type="evidence" value="ECO:0007669"/>
    <property type="project" value="TreeGrafter"/>
</dbReference>
<dbReference type="GO" id="GO:0010008">
    <property type="term" value="C:endosome membrane"/>
    <property type="evidence" value="ECO:0007669"/>
    <property type="project" value="UniProtKB-SubCell"/>
</dbReference>
<protein>
    <recommendedName>
        <fullName evidence="9">Transmembrane 9 superfamily member</fullName>
    </recommendedName>
</protein>
<comment type="caution">
    <text evidence="10">The sequence shown here is derived from an EMBL/GenBank/DDBJ whole genome shotgun (WGS) entry which is preliminary data.</text>
</comment>
<evidence type="ECO:0000256" key="7">
    <source>
        <dbReference type="ARBA" id="ARBA00022989"/>
    </source>
</evidence>
<accession>A0A4S8J9K3</accession>